<dbReference type="EMBL" id="CP097509">
    <property type="protein sequence ID" value="URE20474.1"/>
    <property type="molecule type" value="Genomic_DNA"/>
</dbReference>
<evidence type="ECO:0000256" key="1">
    <source>
        <dbReference type="SAM" id="Phobius"/>
    </source>
</evidence>
<gene>
    <name evidence="2" type="ORF">MUK42_11710</name>
</gene>
<dbReference type="Proteomes" id="UP001055439">
    <property type="component" value="Chromosome 7"/>
</dbReference>
<reference evidence="2" key="1">
    <citation type="submission" date="2022-05" db="EMBL/GenBank/DDBJ databases">
        <title>The Musa troglodytarum L. genome provides insights into the mechanism of non-climacteric behaviour and enrichment of carotenoids.</title>
        <authorList>
            <person name="Wang J."/>
        </authorList>
    </citation>
    <scope>NUCLEOTIDE SEQUENCE</scope>
    <source>
        <tissue evidence="2">Leaf</tissue>
    </source>
</reference>
<proteinExistence type="predicted"/>
<keyword evidence="1" id="KW-0812">Transmembrane</keyword>
<evidence type="ECO:0000313" key="2">
    <source>
        <dbReference type="EMBL" id="URE20474.1"/>
    </source>
</evidence>
<dbReference type="PANTHER" id="PTHR33401:SF3">
    <property type="entry name" value="LOW AFFINITY POTASSIUM TRANSPORT SYSTEM PROTEIN"/>
    <property type="match status" value="1"/>
</dbReference>
<keyword evidence="1" id="KW-1133">Transmembrane helix</keyword>
<protein>
    <submittedName>
        <fullName evidence="2">Uncharacterized protein</fullName>
    </submittedName>
</protein>
<name>A0A9E7GRG4_9LILI</name>
<sequence length="208" mass="23326">MRHNEDPRCIIRRPVVIDRGWYDLKPRGDGTSCRAVLSFRLSPLVPLMPILLGRWTAGKDQVSRGCASFVYFCDASAGVNVTFPPKVDAVDEDKRNMHLKSSLKKPFADGSVLGIQAVDSNDSFRELPTGFTKRSKVQWTDTNGNELVKIKEYEPSDDDSSDDEFGYHGVNVRPEATAPARKMDDKVIDRGIPYVAMLVALLITYFLR</sequence>
<keyword evidence="1" id="KW-0472">Membrane</keyword>
<dbReference type="AlphaFoldDB" id="A0A9E7GRG4"/>
<evidence type="ECO:0000313" key="3">
    <source>
        <dbReference type="Proteomes" id="UP001055439"/>
    </source>
</evidence>
<dbReference type="PANTHER" id="PTHR33401">
    <property type="entry name" value="LIGHT-HARVESTING COMPLEX-LIKE PROTEIN OHP2, CHLOROPLASTIC"/>
    <property type="match status" value="1"/>
</dbReference>
<accession>A0A9E7GRG4</accession>
<dbReference type="InterPro" id="IPR009424">
    <property type="entry name" value="AGP16/20/22/41"/>
</dbReference>
<dbReference type="OrthoDB" id="774457at2759"/>
<dbReference type="Pfam" id="PF06376">
    <property type="entry name" value="AGP"/>
    <property type="match status" value="1"/>
</dbReference>
<keyword evidence="3" id="KW-1185">Reference proteome</keyword>
<organism evidence="2 3">
    <name type="scientific">Musa troglodytarum</name>
    <name type="common">fe'i banana</name>
    <dbReference type="NCBI Taxonomy" id="320322"/>
    <lineage>
        <taxon>Eukaryota</taxon>
        <taxon>Viridiplantae</taxon>
        <taxon>Streptophyta</taxon>
        <taxon>Embryophyta</taxon>
        <taxon>Tracheophyta</taxon>
        <taxon>Spermatophyta</taxon>
        <taxon>Magnoliopsida</taxon>
        <taxon>Liliopsida</taxon>
        <taxon>Zingiberales</taxon>
        <taxon>Musaceae</taxon>
        <taxon>Musa</taxon>
    </lineage>
</organism>
<feature type="transmembrane region" description="Helical" evidence="1">
    <location>
        <begin position="191"/>
        <end position="207"/>
    </location>
</feature>